<feature type="compositionally biased region" description="Pro residues" evidence="1">
    <location>
        <begin position="11"/>
        <end position="21"/>
    </location>
</feature>
<sequence>MIDPIGDRPAHPQPLNRPPVSKPAKRKRKNKPADNVTVTTQPPKSKRKKQKASTTPATNSTEVDSSHHPSTTRPATSSTEANSLHHPSTIRPATNLPEVDGHHQQSAASLNQNMVDHLEAAADELSQTQPLQSNQSAPANLLPRDRANTSDLPPPLDIFNEPVPRKQTKKLRTRAEDGLADLPAPRPYEELMKESIGTLIAEAQERSKGAMSQDDHEFFAEFYQEQRKTLAIKAIERAVSVSMVDNFIGRRIPLRELTGWNKYMKTPEAREVFQGAGKGVGQSDAMSRVSALRKAAQAKGSNGQTDADGTSQNERGSNELTPAELALDNDEEAISENTRPNDKQGGGVGKRAAVSLSLVSDRVESFLEDWLEKAKTMAISANCDMIMIAVSNHLGPHSFQFVKKTHGAIPFVKHSDDIDGMYNYAARFQSYNTGHGAEYIAELAEGLEKDPSRPITVPVRMARLIAKKTQGIIKKWPWKDNTKRLKKMNYRLVVHPDLRTPIEYITSPSRGLSPADIRRLHLDLDDHFIDVVEIDNQESSSARSLQSRDQVTPQSMPINDQESTRSSRIPDEDAPGETDLDDYDDSGDES</sequence>
<reference key="1">
    <citation type="submission" date="2007-01" db="EMBL/GenBank/DDBJ databases">
        <title>The Genome Sequence of Puccinia graminis f. sp. tritici Strain CRL 75-36-700-3.</title>
        <authorList>
            <consortium name="The Broad Institute Genome Sequencing Platform"/>
            <person name="Birren B."/>
            <person name="Lander E."/>
            <person name="Galagan J."/>
            <person name="Nusbaum C."/>
            <person name="Devon K."/>
            <person name="Cuomo C."/>
            <person name="Jaffe D."/>
            <person name="Butler J."/>
            <person name="Alvarez P."/>
            <person name="Gnerre S."/>
            <person name="Grabherr M."/>
            <person name="Mauceli E."/>
            <person name="Brockman W."/>
            <person name="Young S."/>
            <person name="LaButti K."/>
            <person name="Sykes S."/>
            <person name="DeCaprio D."/>
            <person name="Crawford M."/>
            <person name="Koehrsen M."/>
            <person name="Engels R."/>
            <person name="Montgomery P."/>
            <person name="Pearson M."/>
            <person name="Howarth C."/>
            <person name="Larson L."/>
            <person name="White J."/>
            <person name="Zeng Q."/>
            <person name="Kodira C."/>
            <person name="Yandava C."/>
            <person name="Alvarado L."/>
            <person name="O'Leary S."/>
            <person name="Szabo L."/>
            <person name="Dean R."/>
            <person name="Schein J."/>
        </authorList>
    </citation>
    <scope>NUCLEOTIDE SEQUENCE</scope>
    <source>
        <strain>CRL 75-36-700-3</strain>
    </source>
</reference>
<dbReference type="Proteomes" id="UP000008783">
    <property type="component" value="Unassembled WGS sequence"/>
</dbReference>
<feature type="compositionally biased region" description="Basic and acidic residues" evidence="1">
    <location>
        <begin position="562"/>
        <end position="571"/>
    </location>
</feature>
<feature type="compositionally biased region" description="Basic and acidic residues" evidence="1">
    <location>
        <begin position="1"/>
        <end position="10"/>
    </location>
</feature>
<feature type="compositionally biased region" description="Acidic residues" evidence="1">
    <location>
        <begin position="572"/>
        <end position="590"/>
    </location>
</feature>
<dbReference type="AlphaFoldDB" id="E3LAL3"/>
<name>E3LAL3_PUCGT</name>
<feature type="region of interest" description="Disordered" evidence="1">
    <location>
        <begin position="126"/>
        <end position="162"/>
    </location>
</feature>
<feature type="compositionally biased region" description="Polar residues" evidence="1">
    <location>
        <begin position="299"/>
        <end position="320"/>
    </location>
</feature>
<protein>
    <submittedName>
        <fullName evidence="2">Uncharacterized protein</fullName>
    </submittedName>
</protein>
<gene>
    <name evidence="2" type="ORF">PGTG_19641</name>
</gene>
<feature type="compositionally biased region" description="Polar residues" evidence="1">
    <location>
        <begin position="537"/>
        <end position="561"/>
    </location>
</feature>
<dbReference type="EMBL" id="DS178399">
    <property type="protein sequence ID" value="EFP93588.2"/>
    <property type="molecule type" value="Genomic_DNA"/>
</dbReference>
<dbReference type="InParanoid" id="E3LAL3"/>
<reference evidence="3" key="2">
    <citation type="journal article" date="2011" name="Proc. Natl. Acad. Sci. U.S.A.">
        <title>Obligate biotrophy features unraveled by the genomic analysis of rust fungi.</title>
        <authorList>
            <person name="Duplessis S."/>
            <person name="Cuomo C.A."/>
            <person name="Lin Y.-C."/>
            <person name="Aerts A."/>
            <person name="Tisserant E."/>
            <person name="Veneault-Fourrey C."/>
            <person name="Joly D.L."/>
            <person name="Hacquard S."/>
            <person name="Amselem J."/>
            <person name="Cantarel B.L."/>
            <person name="Chiu R."/>
            <person name="Coutinho P.M."/>
            <person name="Feau N."/>
            <person name="Field M."/>
            <person name="Frey P."/>
            <person name="Gelhaye E."/>
            <person name="Goldberg J."/>
            <person name="Grabherr M.G."/>
            <person name="Kodira C.D."/>
            <person name="Kohler A."/>
            <person name="Kuees U."/>
            <person name="Lindquist E.A."/>
            <person name="Lucas S.M."/>
            <person name="Mago R."/>
            <person name="Mauceli E."/>
            <person name="Morin E."/>
            <person name="Murat C."/>
            <person name="Pangilinan J.L."/>
            <person name="Park R."/>
            <person name="Pearson M."/>
            <person name="Quesneville H."/>
            <person name="Rouhier N."/>
            <person name="Sakthikumar S."/>
            <person name="Salamov A.A."/>
            <person name="Schmutz J."/>
            <person name="Selles B."/>
            <person name="Shapiro H."/>
            <person name="Tanguay P."/>
            <person name="Tuskan G.A."/>
            <person name="Henrissat B."/>
            <person name="Van de Peer Y."/>
            <person name="Rouze P."/>
            <person name="Ellis J.G."/>
            <person name="Dodds P.N."/>
            <person name="Schein J.E."/>
            <person name="Zhong S."/>
            <person name="Hamelin R.C."/>
            <person name="Grigoriev I.V."/>
            <person name="Szabo L.J."/>
            <person name="Martin F."/>
        </authorList>
    </citation>
    <scope>NUCLEOTIDE SEQUENCE [LARGE SCALE GENOMIC DNA]</scope>
    <source>
        <strain evidence="3">CRL 75-36-700-3 / race SCCL</strain>
    </source>
</reference>
<feature type="region of interest" description="Disordered" evidence="1">
    <location>
        <begin position="1"/>
        <end position="106"/>
    </location>
</feature>
<feature type="compositionally biased region" description="Polar residues" evidence="1">
    <location>
        <begin position="126"/>
        <end position="138"/>
    </location>
</feature>
<dbReference type="GeneID" id="10534795"/>
<dbReference type="VEuPathDB" id="FungiDB:PGTG_19641"/>
<dbReference type="OrthoDB" id="2507007at2759"/>
<proteinExistence type="predicted"/>
<evidence type="ECO:0000313" key="2">
    <source>
        <dbReference type="EMBL" id="EFP93588.2"/>
    </source>
</evidence>
<dbReference type="HOGENOM" id="CLU_474972_0_0_1"/>
<feature type="region of interest" description="Disordered" evidence="1">
    <location>
        <begin position="537"/>
        <end position="590"/>
    </location>
</feature>
<accession>E3LAL3</accession>
<keyword evidence="3" id="KW-1185">Reference proteome</keyword>
<evidence type="ECO:0000313" key="3">
    <source>
        <dbReference type="Proteomes" id="UP000008783"/>
    </source>
</evidence>
<dbReference type="KEGG" id="pgr:PGTG_19641"/>
<dbReference type="RefSeq" id="XP_003338007.2">
    <property type="nucleotide sequence ID" value="XM_003337959.2"/>
</dbReference>
<evidence type="ECO:0000256" key="1">
    <source>
        <dbReference type="SAM" id="MobiDB-lite"/>
    </source>
</evidence>
<organism evidence="2 3">
    <name type="scientific">Puccinia graminis f. sp. tritici (strain CRL 75-36-700-3 / race SCCL)</name>
    <name type="common">Black stem rust fungus</name>
    <dbReference type="NCBI Taxonomy" id="418459"/>
    <lineage>
        <taxon>Eukaryota</taxon>
        <taxon>Fungi</taxon>
        <taxon>Dikarya</taxon>
        <taxon>Basidiomycota</taxon>
        <taxon>Pucciniomycotina</taxon>
        <taxon>Pucciniomycetes</taxon>
        <taxon>Pucciniales</taxon>
        <taxon>Pucciniaceae</taxon>
        <taxon>Puccinia</taxon>
    </lineage>
</organism>
<feature type="region of interest" description="Disordered" evidence="1">
    <location>
        <begin position="274"/>
        <end position="320"/>
    </location>
</feature>
<feature type="compositionally biased region" description="Polar residues" evidence="1">
    <location>
        <begin position="52"/>
        <end position="86"/>
    </location>
</feature>